<proteinExistence type="inferred from homology"/>
<keyword evidence="4" id="KW-0274">FAD</keyword>
<dbReference type="InterPro" id="IPR006091">
    <property type="entry name" value="Acyl-CoA_Oxase/DH_mid-dom"/>
</dbReference>
<gene>
    <name evidence="9" type="ORF">GGQ98_001612</name>
</gene>
<dbReference type="AlphaFoldDB" id="A0A7W7B2S0"/>
<evidence type="ECO:0000313" key="10">
    <source>
        <dbReference type="Proteomes" id="UP000566324"/>
    </source>
</evidence>
<dbReference type="InterPro" id="IPR036250">
    <property type="entry name" value="AcylCo_DH-like_C"/>
</dbReference>
<keyword evidence="10" id="KW-1185">Reference proteome</keyword>
<name>A0A7W7B2S0_9SPHN</name>
<dbReference type="Pfam" id="PF02770">
    <property type="entry name" value="Acyl-CoA_dh_M"/>
    <property type="match status" value="1"/>
</dbReference>
<feature type="domain" description="Acyl-CoA dehydrogenase/oxidase N-terminal" evidence="8">
    <location>
        <begin position="352"/>
        <end position="462"/>
    </location>
</feature>
<evidence type="ECO:0000259" key="6">
    <source>
        <dbReference type="Pfam" id="PF00441"/>
    </source>
</evidence>
<protein>
    <submittedName>
        <fullName evidence="9">Alkylation response protein AidB-like acyl-CoA dehydrogenase</fullName>
    </submittedName>
</protein>
<dbReference type="Gene3D" id="1.10.540.10">
    <property type="entry name" value="Acyl-CoA dehydrogenase/oxidase, N-terminal domain"/>
    <property type="match status" value="2"/>
</dbReference>
<comment type="cofactor">
    <cofactor evidence="1">
        <name>FAD</name>
        <dbReference type="ChEBI" id="CHEBI:57692"/>
    </cofactor>
</comment>
<dbReference type="PANTHER" id="PTHR43292">
    <property type="entry name" value="ACYL-COA DEHYDROGENASE"/>
    <property type="match status" value="1"/>
</dbReference>
<dbReference type="Proteomes" id="UP000566324">
    <property type="component" value="Unassembled WGS sequence"/>
</dbReference>
<evidence type="ECO:0000259" key="8">
    <source>
        <dbReference type="Pfam" id="PF02771"/>
    </source>
</evidence>
<evidence type="ECO:0000256" key="5">
    <source>
        <dbReference type="ARBA" id="ARBA00023002"/>
    </source>
</evidence>
<dbReference type="InterPro" id="IPR009075">
    <property type="entry name" value="AcylCo_DH/oxidase_C"/>
</dbReference>
<evidence type="ECO:0000256" key="3">
    <source>
        <dbReference type="ARBA" id="ARBA00022630"/>
    </source>
</evidence>
<dbReference type="Gene3D" id="1.20.140.10">
    <property type="entry name" value="Butyryl-CoA Dehydrogenase, subunit A, domain 3"/>
    <property type="match status" value="2"/>
</dbReference>
<dbReference type="GO" id="GO:0016627">
    <property type="term" value="F:oxidoreductase activity, acting on the CH-CH group of donors"/>
    <property type="evidence" value="ECO:0007669"/>
    <property type="project" value="InterPro"/>
</dbReference>
<evidence type="ECO:0000256" key="1">
    <source>
        <dbReference type="ARBA" id="ARBA00001974"/>
    </source>
</evidence>
<feature type="domain" description="Acyl-CoA dehydrogenase/oxidase C-terminal" evidence="6">
    <location>
        <begin position="597"/>
        <end position="721"/>
    </location>
</feature>
<dbReference type="SUPFAM" id="SSF47203">
    <property type="entry name" value="Acyl-CoA dehydrogenase C-terminal domain-like"/>
    <property type="match status" value="2"/>
</dbReference>
<sequence length="729" mass="79536">MDLSLTEEQLLLQDSFRKFFLKESTPERVRAAAQDGVDRTLWLALIEMGALHIRIPESAGGIGGSLFDAALICEEAGKRLASAPLAEAIVVAQVLASLDSEVAAKRLEAVLSGEQIIVPALHPLERGGQIMPAGAAATAAIGLHDGELILIERASDNEGRQHWRLSQEELRDRRTLLASGEGAQTAFLAAVEEWKLLSSAMLGSLAHEALEQAAAYARERIQFGRPIGSFQGVAHPLADAVTDVEAGQLLVRRAIWAVSSRRPDAAAFVSMSWWWQTQAAATAVRRAVRAFGGYGLSVEYDIHLFNLRANQLILANGDPYRELEIAGERLFKGATGPLPDAGEIGITFDLDEKSAAFKDKTRAFFKANYTPEMATKAHHSTASHDADFHRKMAEEGLLFANWPVEYGGEGRGSREMYASSEIYEEFNYTTHVLGTTTVVGQMVAQFATAEARAEIVPRILAGTALCSLGFSEPGSGSDVFSAQTSATRDGDDWIVRGQKMFTTGAHLADYVILLTRTRSGGAKHEGLTLFVVPTALPGFSYQPVHTYQDEKTTITYYDEIRLPDRYRLGEVDRGIDVMGAALSLEHGSGSLYLGQVRMLENALLWAHSTEYGEAPIERSSVRARLAIVRTRFEAAAAMVARLVWADDAGRHNRAWGPMTKMFITETYVKSAWEIMEMGGPDAMERGTHPLGMVELGHRRAYATTIYGGTSEIHRSIVAEKALGLPKSRS</sequence>
<organism evidence="9 10">
    <name type="scientific">Sphingosinicella soli</name>
    <dbReference type="NCBI Taxonomy" id="333708"/>
    <lineage>
        <taxon>Bacteria</taxon>
        <taxon>Pseudomonadati</taxon>
        <taxon>Pseudomonadota</taxon>
        <taxon>Alphaproteobacteria</taxon>
        <taxon>Sphingomonadales</taxon>
        <taxon>Sphingosinicellaceae</taxon>
        <taxon>Sphingosinicella</taxon>
    </lineage>
</organism>
<evidence type="ECO:0000256" key="4">
    <source>
        <dbReference type="ARBA" id="ARBA00022827"/>
    </source>
</evidence>
<dbReference type="EMBL" id="JACHNZ010000015">
    <property type="protein sequence ID" value="MBB4631995.1"/>
    <property type="molecule type" value="Genomic_DNA"/>
</dbReference>
<dbReference type="RefSeq" id="WP_184067704.1">
    <property type="nucleotide sequence ID" value="NZ_JACHNZ010000015.1"/>
</dbReference>
<dbReference type="Pfam" id="PF02771">
    <property type="entry name" value="Acyl-CoA_dh_N"/>
    <property type="match status" value="2"/>
</dbReference>
<feature type="domain" description="Acyl-CoA oxidase/dehydrogenase middle" evidence="7">
    <location>
        <begin position="468"/>
        <end position="546"/>
    </location>
</feature>
<evidence type="ECO:0000313" key="9">
    <source>
        <dbReference type="EMBL" id="MBB4631995.1"/>
    </source>
</evidence>
<dbReference type="Gene3D" id="2.40.110.10">
    <property type="entry name" value="Butyryl-CoA Dehydrogenase, subunit A, domain 2"/>
    <property type="match status" value="1"/>
</dbReference>
<comment type="caution">
    <text evidence="9">The sequence shown here is derived from an EMBL/GenBank/DDBJ whole genome shotgun (WGS) entry which is preliminary data.</text>
</comment>
<reference evidence="9 10" key="1">
    <citation type="submission" date="2020-08" db="EMBL/GenBank/DDBJ databases">
        <title>Genomic Encyclopedia of Type Strains, Phase IV (KMG-IV): sequencing the most valuable type-strain genomes for metagenomic binning, comparative biology and taxonomic classification.</title>
        <authorList>
            <person name="Goeker M."/>
        </authorList>
    </citation>
    <scope>NUCLEOTIDE SEQUENCE [LARGE SCALE GENOMIC DNA]</scope>
    <source>
        <strain evidence="9 10">DSM 17328</strain>
    </source>
</reference>
<accession>A0A7W7B2S0</accession>
<dbReference type="SUPFAM" id="SSF56645">
    <property type="entry name" value="Acyl-CoA dehydrogenase NM domain-like"/>
    <property type="match status" value="2"/>
</dbReference>
<dbReference type="InterPro" id="IPR052161">
    <property type="entry name" value="Mycobact_Acyl-CoA_DH"/>
</dbReference>
<dbReference type="InterPro" id="IPR013786">
    <property type="entry name" value="AcylCoA_DH/ox_N"/>
</dbReference>
<dbReference type="InterPro" id="IPR009100">
    <property type="entry name" value="AcylCoA_DH/oxidase_NM_dom_sf"/>
</dbReference>
<feature type="domain" description="Acyl-CoA dehydrogenase/oxidase N-terminal" evidence="8">
    <location>
        <begin position="6"/>
        <end position="114"/>
    </location>
</feature>
<feature type="domain" description="Acyl-CoA dehydrogenase/oxidase C-terminal" evidence="6">
    <location>
        <begin position="196"/>
        <end position="317"/>
    </location>
</feature>
<evidence type="ECO:0000256" key="2">
    <source>
        <dbReference type="ARBA" id="ARBA00009347"/>
    </source>
</evidence>
<keyword evidence="3" id="KW-0285">Flavoprotein</keyword>
<dbReference type="InterPro" id="IPR037069">
    <property type="entry name" value="AcylCoA_DH/ox_N_sf"/>
</dbReference>
<comment type="similarity">
    <text evidence="2">Belongs to the acyl-CoA dehydrogenase family.</text>
</comment>
<keyword evidence="5" id="KW-0560">Oxidoreductase</keyword>
<dbReference type="PANTHER" id="PTHR43292:SF3">
    <property type="entry name" value="ACYL-COA DEHYDROGENASE FADE29"/>
    <property type="match status" value="1"/>
</dbReference>
<dbReference type="GO" id="GO:0005886">
    <property type="term" value="C:plasma membrane"/>
    <property type="evidence" value="ECO:0007669"/>
    <property type="project" value="TreeGrafter"/>
</dbReference>
<dbReference type="GO" id="GO:0050660">
    <property type="term" value="F:flavin adenine dinucleotide binding"/>
    <property type="evidence" value="ECO:0007669"/>
    <property type="project" value="InterPro"/>
</dbReference>
<dbReference type="InterPro" id="IPR046373">
    <property type="entry name" value="Acyl-CoA_Oxase/DH_mid-dom_sf"/>
</dbReference>
<evidence type="ECO:0000259" key="7">
    <source>
        <dbReference type="Pfam" id="PF02770"/>
    </source>
</evidence>
<dbReference type="Pfam" id="PF00441">
    <property type="entry name" value="Acyl-CoA_dh_1"/>
    <property type="match status" value="2"/>
</dbReference>